<sequence>MVSGFHADTIILQDFGILQEELMAGIRLKPLRVIQLSCLEQGFTRLMNLWERYQ</sequence>
<protein>
    <submittedName>
        <fullName evidence="1">Uncharacterized protein</fullName>
    </submittedName>
</protein>
<comment type="caution">
    <text evidence="1">The sequence shown here is derived from an EMBL/GenBank/DDBJ whole genome shotgun (WGS) entry which is preliminary data.</text>
</comment>
<reference evidence="1 2" key="1">
    <citation type="journal article" date="2024" name="Plant Biotechnol. J.">
        <title>Dendrobium thyrsiflorum genome and its molecular insights into genes involved in important horticultural traits.</title>
        <authorList>
            <person name="Chen B."/>
            <person name="Wang J.Y."/>
            <person name="Zheng P.J."/>
            <person name="Li K.L."/>
            <person name="Liang Y.M."/>
            <person name="Chen X.F."/>
            <person name="Zhang C."/>
            <person name="Zhao X."/>
            <person name="He X."/>
            <person name="Zhang G.Q."/>
            <person name="Liu Z.J."/>
            <person name="Xu Q."/>
        </authorList>
    </citation>
    <scope>NUCLEOTIDE SEQUENCE [LARGE SCALE GENOMIC DNA]</scope>
    <source>
        <strain evidence="1">GZMU011</strain>
    </source>
</reference>
<accession>A0ABD0TV61</accession>
<organism evidence="1 2">
    <name type="scientific">Dendrobium thyrsiflorum</name>
    <name type="common">Pinecone-like raceme dendrobium</name>
    <name type="synonym">Orchid</name>
    <dbReference type="NCBI Taxonomy" id="117978"/>
    <lineage>
        <taxon>Eukaryota</taxon>
        <taxon>Viridiplantae</taxon>
        <taxon>Streptophyta</taxon>
        <taxon>Embryophyta</taxon>
        <taxon>Tracheophyta</taxon>
        <taxon>Spermatophyta</taxon>
        <taxon>Magnoliopsida</taxon>
        <taxon>Liliopsida</taxon>
        <taxon>Asparagales</taxon>
        <taxon>Orchidaceae</taxon>
        <taxon>Epidendroideae</taxon>
        <taxon>Malaxideae</taxon>
        <taxon>Dendrobiinae</taxon>
        <taxon>Dendrobium</taxon>
    </lineage>
</organism>
<name>A0ABD0TV61_DENTH</name>
<dbReference type="AlphaFoldDB" id="A0ABD0TV61"/>
<keyword evidence="2" id="KW-1185">Reference proteome</keyword>
<proteinExistence type="predicted"/>
<dbReference type="EMBL" id="JANQDX010000020">
    <property type="protein sequence ID" value="KAL0903434.1"/>
    <property type="molecule type" value="Genomic_DNA"/>
</dbReference>
<evidence type="ECO:0000313" key="2">
    <source>
        <dbReference type="Proteomes" id="UP001552299"/>
    </source>
</evidence>
<gene>
    <name evidence="1" type="ORF">M5K25_027814</name>
</gene>
<dbReference type="Proteomes" id="UP001552299">
    <property type="component" value="Unassembled WGS sequence"/>
</dbReference>
<evidence type="ECO:0000313" key="1">
    <source>
        <dbReference type="EMBL" id="KAL0903434.1"/>
    </source>
</evidence>